<sequence>MTQILTPRQAEELHKAIIAYLVSNNLPDTATALRTELNLGDTFDDATSKKYEGLLEKKWTSVVRLQKKHHLPPPPISFLL</sequence>
<accession>A0ACC2J2V7</accession>
<evidence type="ECO:0000313" key="2">
    <source>
        <dbReference type="Proteomes" id="UP001153334"/>
    </source>
</evidence>
<comment type="caution">
    <text evidence="1">The sequence shown here is derived from an EMBL/GenBank/DDBJ whole genome shotgun (WGS) entry which is preliminary data.</text>
</comment>
<reference evidence="1" key="1">
    <citation type="submission" date="2022-11" db="EMBL/GenBank/DDBJ databases">
        <title>Genome Sequence of Nemania bipapillata.</title>
        <authorList>
            <person name="Buettner E."/>
        </authorList>
    </citation>
    <scope>NUCLEOTIDE SEQUENCE</scope>
    <source>
        <strain evidence="1">CP14</strain>
    </source>
</reference>
<organism evidence="1 2">
    <name type="scientific">Nemania bipapillata</name>
    <dbReference type="NCBI Taxonomy" id="110536"/>
    <lineage>
        <taxon>Eukaryota</taxon>
        <taxon>Fungi</taxon>
        <taxon>Dikarya</taxon>
        <taxon>Ascomycota</taxon>
        <taxon>Pezizomycotina</taxon>
        <taxon>Sordariomycetes</taxon>
        <taxon>Xylariomycetidae</taxon>
        <taxon>Xylariales</taxon>
        <taxon>Xylariaceae</taxon>
        <taxon>Nemania</taxon>
    </lineage>
</organism>
<keyword evidence="2" id="KW-1185">Reference proteome</keyword>
<dbReference type="Proteomes" id="UP001153334">
    <property type="component" value="Unassembled WGS sequence"/>
</dbReference>
<evidence type="ECO:0000313" key="1">
    <source>
        <dbReference type="EMBL" id="KAJ8121662.1"/>
    </source>
</evidence>
<dbReference type="EMBL" id="JAPESX010000369">
    <property type="protein sequence ID" value="KAJ8121662.1"/>
    <property type="molecule type" value="Genomic_DNA"/>
</dbReference>
<protein>
    <submittedName>
        <fullName evidence="1">Uncharacterized protein</fullName>
    </submittedName>
</protein>
<name>A0ACC2J2V7_9PEZI</name>
<gene>
    <name evidence="1" type="ORF">ONZ43_g1945</name>
</gene>
<proteinExistence type="predicted"/>